<dbReference type="STRING" id="519441.Smon_1174"/>
<reference evidence="2 3" key="1">
    <citation type="journal article" date="2009" name="Stand. Genomic Sci.">
        <title>Complete genome sequence of Streptobacillus moniliformis type strain (9901T).</title>
        <authorList>
            <person name="Nolan M."/>
            <person name="Gronow S."/>
            <person name="Lapidus A."/>
            <person name="Ivanova N."/>
            <person name="Copeland A."/>
            <person name="Lucas S."/>
            <person name="Del Rio T.G."/>
            <person name="Chen F."/>
            <person name="Tice H."/>
            <person name="Pitluck S."/>
            <person name="Cheng J.F."/>
            <person name="Sims D."/>
            <person name="Meincke L."/>
            <person name="Bruce D."/>
            <person name="Goodwin L."/>
            <person name="Brettin T."/>
            <person name="Han C."/>
            <person name="Detter J.C."/>
            <person name="Ovchinikova G."/>
            <person name="Pati A."/>
            <person name="Mavromatis K."/>
            <person name="Mikhailova N."/>
            <person name="Chen A."/>
            <person name="Palaniappan K."/>
            <person name="Land M."/>
            <person name="Hauser L."/>
            <person name="Chang Y.J."/>
            <person name="Jeffries C.D."/>
            <person name="Rohde M."/>
            <person name="Sproer C."/>
            <person name="Goker M."/>
            <person name="Bristow J."/>
            <person name="Eisen J.A."/>
            <person name="Markowitz V."/>
            <person name="Hugenholtz P."/>
            <person name="Kyrpides N.C."/>
            <person name="Klenk H.P."/>
            <person name="Chain P."/>
        </authorList>
    </citation>
    <scope>NUCLEOTIDE SEQUENCE [LARGE SCALE GENOMIC DNA]</scope>
    <source>
        <strain evidence="3">ATCC 14647 / DSM 12112 / NCTC 10651 / 9901</strain>
    </source>
</reference>
<dbReference type="EMBL" id="CP001779">
    <property type="protein sequence ID" value="ACZ01629.1"/>
    <property type="molecule type" value="Genomic_DNA"/>
</dbReference>
<dbReference type="GeneID" id="29673908"/>
<protein>
    <submittedName>
        <fullName evidence="2">Uncharacterized protein</fullName>
    </submittedName>
</protein>
<proteinExistence type="predicted"/>
<evidence type="ECO:0000256" key="1">
    <source>
        <dbReference type="SAM" id="Coils"/>
    </source>
</evidence>
<dbReference type="Gene3D" id="1.20.5.1700">
    <property type="match status" value="1"/>
</dbReference>
<dbReference type="HOGENOM" id="CLU_2358524_0_0_0"/>
<keyword evidence="1" id="KW-0175">Coiled coil</keyword>
<sequence length="96" mass="11245">MSIDSTDVYRMIMDAKNSIHVPDISNLVTINELDSFAESTKEQVYLLRDEDKRLQDEINGLKSLMEDIVKENKELKQEIEKLKTEKSDKDYYSLDI</sequence>
<feature type="coiled-coil region" evidence="1">
    <location>
        <begin position="58"/>
        <end position="88"/>
    </location>
</feature>
<keyword evidence="3" id="KW-1185">Reference proteome</keyword>
<evidence type="ECO:0000313" key="2">
    <source>
        <dbReference type="EMBL" id="ACZ01629.1"/>
    </source>
</evidence>
<organism evidence="2 3">
    <name type="scientific">Streptobacillus moniliformis (strain ATCC 14647 / DSM 12112 / NCTC 10651 / 9901)</name>
    <dbReference type="NCBI Taxonomy" id="519441"/>
    <lineage>
        <taxon>Bacteria</taxon>
        <taxon>Fusobacteriati</taxon>
        <taxon>Fusobacteriota</taxon>
        <taxon>Fusobacteriia</taxon>
        <taxon>Fusobacteriales</taxon>
        <taxon>Leptotrichiaceae</taxon>
        <taxon>Streptobacillus</taxon>
    </lineage>
</organism>
<dbReference type="RefSeq" id="WP_012859176.1">
    <property type="nucleotide sequence ID" value="NC_013515.1"/>
</dbReference>
<dbReference type="OrthoDB" id="9999257at2"/>
<name>D1AV69_STRM9</name>
<gene>
    <name evidence="2" type="ordered locus">Smon_1174</name>
</gene>
<accession>D1AV69</accession>
<dbReference type="AlphaFoldDB" id="D1AV69"/>
<evidence type="ECO:0000313" key="3">
    <source>
        <dbReference type="Proteomes" id="UP000002072"/>
    </source>
</evidence>
<dbReference type="Proteomes" id="UP000002072">
    <property type="component" value="Chromosome"/>
</dbReference>
<dbReference type="KEGG" id="smf:Smon_1174"/>